<feature type="compositionally biased region" description="Basic residues" evidence="1">
    <location>
        <begin position="29"/>
        <end position="40"/>
    </location>
</feature>
<keyword evidence="3" id="KW-1185">Reference proteome</keyword>
<feature type="region of interest" description="Disordered" evidence="1">
    <location>
        <begin position="89"/>
        <end position="108"/>
    </location>
</feature>
<name>A0ABD3J5X7_EUCGL</name>
<gene>
    <name evidence="2" type="ORF">ACJRO7_033980</name>
</gene>
<dbReference type="AlphaFoldDB" id="A0ABD3J5X7"/>
<dbReference type="SUPFAM" id="SSF101447">
    <property type="entry name" value="Formin homology 2 domain (FH2 domain)"/>
    <property type="match status" value="1"/>
</dbReference>
<reference evidence="2 3" key="1">
    <citation type="submission" date="2024-11" db="EMBL/GenBank/DDBJ databases">
        <title>Chromosome-level genome assembly of Eucalyptus globulus Labill. provides insights into its genome evolution.</title>
        <authorList>
            <person name="Li X."/>
        </authorList>
    </citation>
    <scope>NUCLEOTIDE SEQUENCE [LARGE SCALE GENOMIC DNA]</scope>
    <source>
        <strain evidence="2">CL2024</strain>
        <tissue evidence="2">Fresh tender leaves</tissue>
    </source>
</reference>
<dbReference type="EMBL" id="JBJKBG010000009">
    <property type="protein sequence ID" value="KAL3721566.1"/>
    <property type="molecule type" value="Genomic_DNA"/>
</dbReference>
<dbReference type="PANTHER" id="PTHR35167">
    <property type="entry name" value="OS05G0216466 PROTEIN"/>
    <property type="match status" value="1"/>
</dbReference>
<sequence length="137" mass="15081">MADTMSPLPPPPPPPPPPPALAPSASKGGRIHHHRRRRHREGLGFTDSDVAAAHQLIQLSDDSDEDKQRPAKGGGGGAVDREVASARIEEIFGRESGDRRRDGLGLPRKKRYRSIAEIYAETAPMEFRRMGGHHMIR</sequence>
<accession>A0ABD3J5X7</accession>
<feature type="region of interest" description="Disordered" evidence="1">
    <location>
        <begin position="1"/>
        <end position="83"/>
    </location>
</feature>
<evidence type="ECO:0000313" key="3">
    <source>
        <dbReference type="Proteomes" id="UP001634007"/>
    </source>
</evidence>
<comment type="caution">
    <text evidence="2">The sequence shown here is derived from an EMBL/GenBank/DDBJ whole genome shotgun (WGS) entry which is preliminary data.</text>
</comment>
<dbReference type="Proteomes" id="UP001634007">
    <property type="component" value="Unassembled WGS sequence"/>
</dbReference>
<evidence type="ECO:0000313" key="2">
    <source>
        <dbReference type="EMBL" id="KAL3721566.1"/>
    </source>
</evidence>
<dbReference type="PANTHER" id="PTHR35167:SF3">
    <property type="entry name" value="OS05G0216466 PROTEIN"/>
    <property type="match status" value="1"/>
</dbReference>
<feature type="compositionally biased region" description="Basic and acidic residues" evidence="1">
    <location>
        <begin position="89"/>
        <end position="103"/>
    </location>
</feature>
<feature type="compositionally biased region" description="Pro residues" evidence="1">
    <location>
        <begin position="7"/>
        <end position="21"/>
    </location>
</feature>
<evidence type="ECO:0000256" key="1">
    <source>
        <dbReference type="SAM" id="MobiDB-lite"/>
    </source>
</evidence>
<organism evidence="2 3">
    <name type="scientific">Eucalyptus globulus</name>
    <name type="common">Tasmanian blue gum</name>
    <dbReference type="NCBI Taxonomy" id="34317"/>
    <lineage>
        <taxon>Eukaryota</taxon>
        <taxon>Viridiplantae</taxon>
        <taxon>Streptophyta</taxon>
        <taxon>Embryophyta</taxon>
        <taxon>Tracheophyta</taxon>
        <taxon>Spermatophyta</taxon>
        <taxon>Magnoliopsida</taxon>
        <taxon>eudicotyledons</taxon>
        <taxon>Gunneridae</taxon>
        <taxon>Pentapetalae</taxon>
        <taxon>rosids</taxon>
        <taxon>malvids</taxon>
        <taxon>Myrtales</taxon>
        <taxon>Myrtaceae</taxon>
        <taxon>Myrtoideae</taxon>
        <taxon>Eucalypteae</taxon>
        <taxon>Eucalyptus</taxon>
    </lineage>
</organism>
<proteinExistence type="predicted"/>
<protein>
    <submittedName>
        <fullName evidence="2">Uncharacterized protein</fullName>
    </submittedName>
</protein>